<evidence type="ECO:0000259" key="5">
    <source>
        <dbReference type="PROSITE" id="PS51918"/>
    </source>
</evidence>
<gene>
    <name evidence="6" type="ORF">A2Y75_10780</name>
</gene>
<dbReference type="InterPro" id="IPR007197">
    <property type="entry name" value="rSAM"/>
</dbReference>
<keyword evidence="2" id="KW-0479">Metal-binding</keyword>
<dbReference type="PANTHER" id="PTHR43075:SF1">
    <property type="entry name" value="FORMATE LYASE ACTIVATING ENZYME, PUTATIVE (AFU_ORTHOLOGUE AFUA_2G15630)-RELATED"/>
    <property type="match status" value="1"/>
</dbReference>
<dbReference type="AlphaFoldDB" id="A0A1F2WR38"/>
<evidence type="ECO:0000313" key="7">
    <source>
        <dbReference type="Proteomes" id="UP000177876"/>
    </source>
</evidence>
<organism evidence="6 7">
    <name type="scientific">Candidatus Solincola sediminis</name>
    <dbReference type="NCBI Taxonomy" id="1797199"/>
    <lineage>
        <taxon>Bacteria</taxon>
        <taxon>Bacillati</taxon>
        <taxon>Actinomycetota</taxon>
        <taxon>Candidatus Geothermincolia</taxon>
        <taxon>Candidatus Geothermincolales</taxon>
        <taxon>Candidatus Geothermincolaceae</taxon>
        <taxon>Candidatus Solincola</taxon>
    </lineage>
</organism>
<dbReference type="PANTHER" id="PTHR43075">
    <property type="entry name" value="FORMATE LYASE ACTIVATING ENZYME, PUTATIVE (AFU_ORTHOLOGUE AFUA_2G15630)-RELATED"/>
    <property type="match status" value="1"/>
</dbReference>
<dbReference type="GO" id="GO:0003824">
    <property type="term" value="F:catalytic activity"/>
    <property type="evidence" value="ECO:0007669"/>
    <property type="project" value="InterPro"/>
</dbReference>
<dbReference type="InterPro" id="IPR058240">
    <property type="entry name" value="rSAM_sf"/>
</dbReference>
<dbReference type="GO" id="GO:0051536">
    <property type="term" value="F:iron-sulfur cluster binding"/>
    <property type="evidence" value="ECO:0007669"/>
    <property type="project" value="UniProtKB-KW"/>
</dbReference>
<dbReference type="SFLD" id="SFLDS00029">
    <property type="entry name" value="Radical_SAM"/>
    <property type="match status" value="1"/>
</dbReference>
<protein>
    <recommendedName>
        <fullName evidence="5">Radical SAM core domain-containing protein</fullName>
    </recommendedName>
</protein>
<dbReference type="SUPFAM" id="SSF102114">
    <property type="entry name" value="Radical SAM enzymes"/>
    <property type="match status" value="1"/>
</dbReference>
<reference evidence="6 7" key="1">
    <citation type="journal article" date="2016" name="Nat. Commun.">
        <title>Thousands of microbial genomes shed light on interconnected biogeochemical processes in an aquifer system.</title>
        <authorList>
            <person name="Anantharaman K."/>
            <person name="Brown C.T."/>
            <person name="Hug L.A."/>
            <person name="Sharon I."/>
            <person name="Castelle C.J."/>
            <person name="Probst A.J."/>
            <person name="Thomas B.C."/>
            <person name="Singh A."/>
            <person name="Wilkins M.J."/>
            <person name="Karaoz U."/>
            <person name="Brodie E.L."/>
            <person name="Williams K.H."/>
            <person name="Hubbard S.S."/>
            <person name="Banfield J.F."/>
        </authorList>
    </citation>
    <scope>NUCLEOTIDE SEQUENCE [LARGE SCALE GENOMIC DNA]</scope>
</reference>
<dbReference type="GO" id="GO:0046872">
    <property type="term" value="F:metal ion binding"/>
    <property type="evidence" value="ECO:0007669"/>
    <property type="project" value="UniProtKB-KW"/>
</dbReference>
<evidence type="ECO:0000256" key="1">
    <source>
        <dbReference type="ARBA" id="ARBA00022691"/>
    </source>
</evidence>
<proteinExistence type="predicted"/>
<dbReference type="Gene3D" id="3.20.20.70">
    <property type="entry name" value="Aldolase class I"/>
    <property type="match status" value="1"/>
</dbReference>
<evidence type="ECO:0000313" key="6">
    <source>
        <dbReference type="EMBL" id="OFW59321.1"/>
    </source>
</evidence>
<dbReference type="PROSITE" id="PS51918">
    <property type="entry name" value="RADICAL_SAM"/>
    <property type="match status" value="1"/>
</dbReference>
<feature type="domain" description="Radical SAM core" evidence="5">
    <location>
        <begin position="115"/>
        <end position="339"/>
    </location>
</feature>
<accession>A0A1F2WR38</accession>
<name>A0A1F2WR38_9ACTN</name>
<sequence>MLDDYFAILNGKRPARHSFSSHIPAGAASLDEIGESDLWRLHEEAMVAFYEAWNSCIIPPRDPKPSLLDLKAAIARHMIEDCRLCERSCGVNREDGELGYCGVPATPRIASNFLHFGEEPEIVPSHTIFFSGCTFRCAYCQNWDIAMDARCGSSADPAALVASIREGIVQGSRNANFVGGDPTPALHTVLDTLAVLDPYAPNLPAIWNSNMYASAETMRLLDGVIDVYLADFRYGNDDCALKYSSVENYFGLVSRNLVTAHEQGEIMLRLLLLPGHLSCCAAPIMEWVASHMPDVYFNLMFQYHPDYRASLYPEIDRRPSAEEKAEALALARRLRLRIG</sequence>
<keyword evidence="3" id="KW-0408">Iron</keyword>
<evidence type="ECO:0000256" key="2">
    <source>
        <dbReference type="ARBA" id="ARBA00022723"/>
    </source>
</evidence>
<dbReference type="STRING" id="1797197.A2Y75_10780"/>
<dbReference type="InterPro" id="IPR013785">
    <property type="entry name" value="Aldolase_TIM"/>
</dbReference>
<evidence type="ECO:0000256" key="4">
    <source>
        <dbReference type="ARBA" id="ARBA00023014"/>
    </source>
</evidence>
<comment type="caution">
    <text evidence="6">The sequence shown here is derived from an EMBL/GenBank/DDBJ whole genome shotgun (WGS) entry which is preliminary data.</text>
</comment>
<dbReference type="Proteomes" id="UP000177876">
    <property type="component" value="Unassembled WGS sequence"/>
</dbReference>
<dbReference type="Pfam" id="PF04055">
    <property type="entry name" value="Radical_SAM"/>
    <property type="match status" value="1"/>
</dbReference>
<keyword evidence="1" id="KW-0949">S-adenosyl-L-methionine</keyword>
<dbReference type="SFLD" id="SFLDG01099">
    <property type="entry name" value="Uncharacterised_Radical_SAM_Su"/>
    <property type="match status" value="1"/>
</dbReference>
<keyword evidence="4" id="KW-0411">Iron-sulfur</keyword>
<dbReference type="EMBL" id="MELK01000016">
    <property type="protein sequence ID" value="OFW59321.1"/>
    <property type="molecule type" value="Genomic_DNA"/>
</dbReference>
<evidence type="ECO:0000256" key="3">
    <source>
        <dbReference type="ARBA" id="ARBA00023004"/>
    </source>
</evidence>
<dbReference type="InterPro" id="IPR040085">
    <property type="entry name" value="MJ0674-like"/>
</dbReference>